<evidence type="ECO:0000313" key="3">
    <source>
        <dbReference type="EMBL" id="GAA4188827.1"/>
    </source>
</evidence>
<dbReference type="EMBL" id="BAABBX010000013">
    <property type="protein sequence ID" value="GAA4188827.1"/>
    <property type="molecule type" value="Genomic_DNA"/>
</dbReference>
<name>A0ABP8ARJ4_9MICO</name>
<gene>
    <name evidence="3" type="ORF">GCM10022288_15680</name>
</gene>
<accession>A0ABP8ARJ4</accession>
<feature type="domain" description="FRG" evidence="2">
    <location>
        <begin position="194"/>
        <end position="313"/>
    </location>
</feature>
<dbReference type="Proteomes" id="UP001500213">
    <property type="component" value="Unassembled WGS sequence"/>
</dbReference>
<sequence>MATDDEDQSDAEQTSLPAPPRSALADAAAAIAKAQPDFATSPAVAAAAQAAQSIARVSTPANLPASNILAGVQKALAAYQAALPADLYKNIGLGSQLANMSGLLNAQRLYKDSIGATAAAAYPAVLADAMKSISAAWAPIANPRNYERPDPPKAAYSEQLTSPGEYFRASGYEVEITSFAKLNSSIEVLIRNNPKLGLVWRGMRNAEWGVYSSLFRKLINDNGVRLPEQGRPMPRGEQPFPDENQMVVAEAEILRVAREEWRLDDLSALEIFARIQHAGGPTRLIDVTQNPYVAAWFAVEEHPETEDDDARLLAFATRPIAKDGDEAPDSLVRLDSDWADRVPLWHGLTGEGRPYGDWGTGTRRYVWFPPLYDPRISAQNAAFILDGVPITSEETAKFFPIKGTDEHWTRADLLAASSIYVRLANPKREARSHRSGLAPTFTFRITADAKHEIREVLEQRFGYTHASIYPDSAGLADRLNAVNLDGS</sequence>
<feature type="region of interest" description="Disordered" evidence="1">
    <location>
        <begin position="1"/>
        <end position="22"/>
    </location>
</feature>
<proteinExistence type="predicted"/>
<dbReference type="SMART" id="SM00901">
    <property type="entry name" value="FRG"/>
    <property type="match status" value="1"/>
</dbReference>
<comment type="caution">
    <text evidence="3">The sequence shown here is derived from an EMBL/GenBank/DDBJ whole genome shotgun (WGS) entry which is preliminary data.</text>
</comment>
<organism evidence="3 4">
    <name type="scientific">Gryllotalpicola kribbensis</name>
    <dbReference type="NCBI Taxonomy" id="993084"/>
    <lineage>
        <taxon>Bacteria</taxon>
        <taxon>Bacillati</taxon>
        <taxon>Actinomycetota</taxon>
        <taxon>Actinomycetes</taxon>
        <taxon>Micrococcales</taxon>
        <taxon>Microbacteriaceae</taxon>
        <taxon>Gryllotalpicola</taxon>
    </lineage>
</organism>
<evidence type="ECO:0000259" key="2">
    <source>
        <dbReference type="SMART" id="SM00901"/>
    </source>
</evidence>
<feature type="compositionally biased region" description="Acidic residues" evidence="1">
    <location>
        <begin position="1"/>
        <end position="10"/>
    </location>
</feature>
<evidence type="ECO:0000256" key="1">
    <source>
        <dbReference type="SAM" id="MobiDB-lite"/>
    </source>
</evidence>
<protein>
    <recommendedName>
        <fullName evidence="2">FRG domain-containing protein</fullName>
    </recommendedName>
</protein>
<dbReference type="InterPro" id="IPR014966">
    <property type="entry name" value="FRG-dom"/>
</dbReference>
<evidence type="ECO:0000313" key="4">
    <source>
        <dbReference type="Proteomes" id="UP001500213"/>
    </source>
</evidence>
<keyword evidence="4" id="KW-1185">Reference proteome</keyword>
<dbReference type="RefSeq" id="WP_344775587.1">
    <property type="nucleotide sequence ID" value="NZ_BAABBX010000013.1"/>
</dbReference>
<dbReference type="Pfam" id="PF08867">
    <property type="entry name" value="FRG"/>
    <property type="match status" value="1"/>
</dbReference>
<reference evidence="4" key="1">
    <citation type="journal article" date="2019" name="Int. J. Syst. Evol. Microbiol.">
        <title>The Global Catalogue of Microorganisms (GCM) 10K type strain sequencing project: providing services to taxonomists for standard genome sequencing and annotation.</title>
        <authorList>
            <consortium name="The Broad Institute Genomics Platform"/>
            <consortium name="The Broad Institute Genome Sequencing Center for Infectious Disease"/>
            <person name="Wu L."/>
            <person name="Ma J."/>
        </authorList>
    </citation>
    <scope>NUCLEOTIDE SEQUENCE [LARGE SCALE GENOMIC DNA]</scope>
    <source>
        <strain evidence="4">JCM 17593</strain>
    </source>
</reference>